<dbReference type="EMBL" id="AKPL01000005">
    <property type="protein sequence ID" value="EJC00803.1"/>
    <property type="molecule type" value="Genomic_DNA"/>
</dbReference>
<protein>
    <submittedName>
        <fullName evidence="2">Uncharacterized protein</fullName>
    </submittedName>
</protein>
<dbReference type="Proteomes" id="UP000004561">
    <property type="component" value="Unassembled WGS sequence"/>
</dbReference>
<proteinExistence type="predicted"/>
<comment type="caution">
    <text evidence="2">The sequence shown here is derived from an EMBL/GenBank/DDBJ whole genome shotgun (WGS) entry which is preliminary data.</text>
</comment>
<sequence>MIAKSLKNSLITNSLNSHKIPLCNIKSIYSQNNPHGANSNRLSKINDPL</sequence>
<reference evidence="2 3" key="1">
    <citation type="journal article" date="2013" name="Pathog. Dis.">
        <title>Genome sequences of 65 Helicobacter pylori strains isolated from asymptomatic individuals and patients with gastric cancer, peptic ulcer disease, or gastritis.</title>
        <authorList>
            <person name="Blanchard T.G."/>
            <person name="Czinn S.J."/>
            <person name="Correa P."/>
            <person name="Nakazawa T."/>
            <person name="Keelan M."/>
            <person name="Morningstar L."/>
            <person name="Santana-Cruz I."/>
            <person name="Maroo A."/>
            <person name="McCracken C."/>
            <person name="Shefchek K."/>
            <person name="Daugherty S."/>
            <person name="Song Y."/>
            <person name="Fraser C.M."/>
            <person name="Fricke W.F."/>
        </authorList>
    </citation>
    <scope>NUCLEOTIDE SEQUENCE [LARGE SCALE GENOMIC DNA]</scope>
    <source>
        <strain evidence="2 3">Hp P-4</strain>
    </source>
</reference>
<organism evidence="2 3">
    <name type="scientific">Helicobacter pylori Hp P-4</name>
    <dbReference type="NCBI Taxonomy" id="992075"/>
    <lineage>
        <taxon>Bacteria</taxon>
        <taxon>Pseudomonadati</taxon>
        <taxon>Campylobacterota</taxon>
        <taxon>Epsilonproteobacteria</taxon>
        <taxon>Campylobacterales</taxon>
        <taxon>Helicobacteraceae</taxon>
        <taxon>Helicobacter</taxon>
    </lineage>
</organism>
<evidence type="ECO:0000313" key="3">
    <source>
        <dbReference type="Proteomes" id="UP000004561"/>
    </source>
</evidence>
<evidence type="ECO:0000313" key="2">
    <source>
        <dbReference type="EMBL" id="EJC00803.1"/>
    </source>
</evidence>
<name>J0PQ93_HELPX</name>
<feature type="compositionally biased region" description="Polar residues" evidence="1">
    <location>
        <begin position="30"/>
        <end position="43"/>
    </location>
</feature>
<evidence type="ECO:0000256" key="1">
    <source>
        <dbReference type="SAM" id="MobiDB-lite"/>
    </source>
</evidence>
<feature type="region of interest" description="Disordered" evidence="1">
    <location>
        <begin position="30"/>
        <end position="49"/>
    </location>
</feature>
<dbReference type="AlphaFoldDB" id="J0PQ93"/>
<accession>J0PQ93</accession>
<gene>
    <name evidence="2" type="ORF">HPHPP4_1500</name>
</gene>